<accession>A0A4R6ZCD1</accession>
<dbReference type="InterPro" id="IPR003346">
    <property type="entry name" value="Transposase_20"/>
</dbReference>
<dbReference type="Pfam" id="PF02371">
    <property type="entry name" value="Transposase_20"/>
    <property type="match status" value="1"/>
</dbReference>
<dbReference type="PANTHER" id="PTHR33055:SF13">
    <property type="entry name" value="TRANSPOSASE"/>
    <property type="match status" value="1"/>
</dbReference>
<sequence>MARQPSSRRRRSQLQVVHPDAAAIDIGARFHVVAIPPDRDPEPVRRFDSFTHDLQRLADWLVQQGITTVAMESTGIYWIPVFELLEERGLAVILANARDVKNVPGRKTDVNDAQWLQRLHAYGLLRGSFRPTQELASLRALVRHRERLLAYAASHIQHMQKALMEMNLQLHHVVTDITGKTGMRILRAIVAGQRDPAVLASYRDCRCKSSEETIRQALVGHYREEHVLALRQSLALYDTYHAHIADCDRHIESALTVLAAKAALPLTPLPPARHAEANRNAPTFDLRERLFKVLSTDLTQIHGLGPYLVLKLIAECGIDMARWPTAKHFTSWLALSPGNKISGGKLLSSRTRRTKNRAAALLRLAANIIGRTQTALGAFYRRLASRIGKAKAVTATARKLALLFYNTLRYGWTYQDPGVDYYEARYRQRLVSHLHRRAKSLGYELAPVQALGQRVS</sequence>
<dbReference type="InterPro" id="IPR047650">
    <property type="entry name" value="Transpos_IS110"/>
</dbReference>
<evidence type="ECO:0000259" key="1">
    <source>
        <dbReference type="Pfam" id="PF01548"/>
    </source>
</evidence>
<dbReference type="GO" id="GO:0006313">
    <property type="term" value="P:DNA transposition"/>
    <property type="evidence" value="ECO:0007669"/>
    <property type="project" value="InterPro"/>
</dbReference>
<organism evidence="3 4">
    <name type="scientific">Halomonas ventosae</name>
    <dbReference type="NCBI Taxonomy" id="229007"/>
    <lineage>
        <taxon>Bacteria</taxon>
        <taxon>Pseudomonadati</taxon>
        <taxon>Pseudomonadota</taxon>
        <taxon>Gammaproteobacteria</taxon>
        <taxon>Oceanospirillales</taxon>
        <taxon>Halomonadaceae</taxon>
        <taxon>Halomonas</taxon>
    </lineage>
</organism>
<reference evidence="3 4" key="1">
    <citation type="submission" date="2019-03" db="EMBL/GenBank/DDBJ databases">
        <title>Genomic Encyclopedia of Type Strains, Phase III (KMG-III): the genomes of soil and plant-associated and newly described type strains.</title>
        <authorList>
            <person name="Whitman W."/>
        </authorList>
    </citation>
    <scope>NUCLEOTIDE SEQUENCE [LARGE SCALE GENOMIC DNA]</scope>
    <source>
        <strain evidence="3 4">CECT 5797</strain>
    </source>
</reference>
<dbReference type="GO" id="GO:0004803">
    <property type="term" value="F:transposase activity"/>
    <property type="evidence" value="ECO:0007669"/>
    <property type="project" value="InterPro"/>
</dbReference>
<protein>
    <submittedName>
        <fullName evidence="3">Transposase IS116/IS110/IS902 family protein</fullName>
    </submittedName>
</protein>
<evidence type="ECO:0000259" key="2">
    <source>
        <dbReference type="Pfam" id="PF02371"/>
    </source>
</evidence>
<feature type="domain" description="Transposase IS110-like N-terminal" evidence="1">
    <location>
        <begin position="23"/>
        <end position="166"/>
    </location>
</feature>
<evidence type="ECO:0000313" key="4">
    <source>
        <dbReference type="Proteomes" id="UP000295212"/>
    </source>
</evidence>
<dbReference type="Pfam" id="PF01548">
    <property type="entry name" value="DEDD_Tnp_IS110"/>
    <property type="match status" value="1"/>
</dbReference>
<dbReference type="Proteomes" id="UP000295212">
    <property type="component" value="Unassembled WGS sequence"/>
</dbReference>
<proteinExistence type="predicted"/>
<dbReference type="EMBL" id="SNZJ01000038">
    <property type="protein sequence ID" value="TDR49552.1"/>
    <property type="molecule type" value="Genomic_DNA"/>
</dbReference>
<dbReference type="OrthoDB" id="9815354at2"/>
<dbReference type="AlphaFoldDB" id="A0A4R6ZCD1"/>
<dbReference type="PANTHER" id="PTHR33055">
    <property type="entry name" value="TRANSPOSASE FOR INSERTION SEQUENCE ELEMENT IS1111A"/>
    <property type="match status" value="1"/>
</dbReference>
<gene>
    <name evidence="3" type="ORF">DFP85_1381</name>
</gene>
<feature type="domain" description="Transposase IS116/IS110/IS902 C-terminal" evidence="2">
    <location>
        <begin position="298"/>
        <end position="380"/>
    </location>
</feature>
<dbReference type="RefSeq" id="WP_133637918.1">
    <property type="nucleotide sequence ID" value="NZ_SNZJ01000038.1"/>
</dbReference>
<dbReference type="GO" id="GO:0003677">
    <property type="term" value="F:DNA binding"/>
    <property type="evidence" value="ECO:0007669"/>
    <property type="project" value="InterPro"/>
</dbReference>
<dbReference type="InterPro" id="IPR002525">
    <property type="entry name" value="Transp_IS110-like_N"/>
</dbReference>
<evidence type="ECO:0000313" key="3">
    <source>
        <dbReference type="EMBL" id="TDR49552.1"/>
    </source>
</evidence>
<dbReference type="NCBIfam" id="NF033542">
    <property type="entry name" value="transpos_IS110"/>
    <property type="match status" value="1"/>
</dbReference>
<comment type="caution">
    <text evidence="3">The sequence shown here is derived from an EMBL/GenBank/DDBJ whole genome shotgun (WGS) entry which is preliminary data.</text>
</comment>
<name>A0A4R6ZCD1_9GAMM</name>